<dbReference type="InterPro" id="IPR050131">
    <property type="entry name" value="Peptidase_S8_subtilisin-like"/>
</dbReference>
<dbReference type="Proteomes" id="UP000198304">
    <property type="component" value="Unassembled WGS sequence"/>
</dbReference>
<feature type="signal peptide" evidence="6">
    <location>
        <begin position="1"/>
        <end position="28"/>
    </location>
</feature>
<gene>
    <name evidence="8" type="ORF">SAMN05446037_101674</name>
</gene>
<dbReference type="Pfam" id="PF00082">
    <property type="entry name" value="Peptidase_S8"/>
    <property type="match status" value="1"/>
</dbReference>
<dbReference type="InterPro" id="IPR015500">
    <property type="entry name" value="Peptidase_S8_subtilisin-rel"/>
</dbReference>
<feature type="domain" description="Peptidase S8/S53" evidence="7">
    <location>
        <begin position="531"/>
        <end position="780"/>
    </location>
</feature>
<name>A0A239GE02_9FIRM</name>
<evidence type="ECO:0000313" key="8">
    <source>
        <dbReference type="EMBL" id="SNS67536.1"/>
    </source>
</evidence>
<dbReference type="InterPro" id="IPR023828">
    <property type="entry name" value="Peptidase_S8_Ser-AS"/>
</dbReference>
<dbReference type="PANTHER" id="PTHR43806">
    <property type="entry name" value="PEPTIDASE S8"/>
    <property type="match status" value="1"/>
</dbReference>
<dbReference type="PANTHER" id="PTHR43806:SF11">
    <property type="entry name" value="CEREVISIN-RELATED"/>
    <property type="match status" value="1"/>
</dbReference>
<keyword evidence="4 5" id="KW-0720">Serine protease</keyword>
<dbReference type="PROSITE" id="PS00138">
    <property type="entry name" value="SUBTILASE_SER"/>
    <property type="match status" value="1"/>
</dbReference>
<proteinExistence type="inferred from homology"/>
<dbReference type="Gene3D" id="2.60.120.380">
    <property type="match status" value="2"/>
</dbReference>
<dbReference type="InterPro" id="IPR036852">
    <property type="entry name" value="Peptidase_S8/S53_dom_sf"/>
</dbReference>
<dbReference type="PROSITE" id="PS51892">
    <property type="entry name" value="SUBTILASE"/>
    <property type="match status" value="1"/>
</dbReference>
<dbReference type="InterPro" id="IPR022398">
    <property type="entry name" value="Peptidase_S8_His-AS"/>
</dbReference>
<dbReference type="OrthoDB" id="9798386at2"/>
<keyword evidence="3 5" id="KW-0378">Hydrolase</keyword>
<dbReference type="SUPFAM" id="SSF52743">
    <property type="entry name" value="Subtilisin-like"/>
    <property type="match status" value="1"/>
</dbReference>
<dbReference type="RefSeq" id="WP_089283818.1">
    <property type="nucleotide sequence ID" value="NZ_FZOJ01000016.1"/>
</dbReference>
<keyword evidence="9" id="KW-1185">Reference proteome</keyword>
<evidence type="ECO:0000313" key="9">
    <source>
        <dbReference type="Proteomes" id="UP000198304"/>
    </source>
</evidence>
<evidence type="ECO:0000256" key="4">
    <source>
        <dbReference type="ARBA" id="ARBA00022825"/>
    </source>
</evidence>
<feature type="active site" description="Charge relay system" evidence="5">
    <location>
        <position position="747"/>
    </location>
</feature>
<evidence type="ECO:0000256" key="1">
    <source>
        <dbReference type="ARBA" id="ARBA00011073"/>
    </source>
</evidence>
<dbReference type="SUPFAM" id="SSF89260">
    <property type="entry name" value="Collagen-binding domain"/>
    <property type="match status" value="1"/>
</dbReference>
<evidence type="ECO:0000256" key="2">
    <source>
        <dbReference type="ARBA" id="ARBA00022670"/>
    </source>
</evidence>
<organism evidence="8 9">
    <name type="scientific">Anaerovirgula multivorans</name>
    <dbReference type="NCBI Taxonomy" id="312168"/>
    <lineage>
        <taxon>Bacteria</taxon>
        <taxon>Bacillati</taxon>
        <taxon>Bacillota</taxon>
        <taxon>Clostridia</taxon>
        <taxon>Peptostreptococcales</taxon>
        <taxon>Natronincolaceae</taxon>
        <taxon>Anaerovirgula</taxon>
    </lineage>
</organism>
<accession>A0A239GE02</accession>
<evidence type="ECO:0000256" key="3">
    <source>
        <dbReference type="ARBA" id="ARBA00022801"/>
    </source>
</evidence>
<reference evidence="8 9" key="1">
    <citation type="submission" date="2017-06" db="EMBL/GenBank/DDBJ databases">
        <authorList>
            <person name="Kim H.J."/>
            <person name="Triplett B.A."/>
        </authorList>
    </citation>
    <scope>NUCLEOTIDE SEQUENCE [LARGE SCALE GENOMIC DNA]</scope>
    <source>
        <strain evidence="8 9">SCA</strain>
    </source>
</reference>
<dbReference type="AlphaFoldDB" id="A0A239GE02"/>
<dbReference type="GO" id="GO:0004252">
    <property type="term" value="F:serine-type endopeptidase activity"/>
    <property type="evidence" value="ECO:0007669"/>
    <property type="project" value="UniProtKB-UniRule"/>
</dbReference>
<dbReference type="PRINTS" id="PR00723">
    <property type="entry name" value="SUBTILISIN"/>
</dbReference>
<protein>
    <submittedName>
        <fullName evidence="8">Subtilase family protein</fullName>
    </submittedName>
</protein>
<dbReference type="InterPro" id="IPR000209">
    <property type="entry name" value="Peptidase_S8/S53_dom"/>
</dbReference>
<evidence type="ECO:0000256" key="5">
    <source>
        <dbReference type="PROSITE-ProRule" id="PRU01240"/>
    </source>
</evidence>
<evidence type="ECO:0000256" key="6">
    <source>
        <dbReference type="SAM" id="SignalP"/>
    </source>
</evidence>
<feature type="active site" description="Charge relay system" evidence="5">
    <location>
        <position position="584"/>
    </location>
</feature>
<keyword evidence="2 5" id="KW-0645">Protease</keyword>
<keyword evidence="6" id="KW-0732">Signal</keyword>
<evidence type="ECO:0000259" key="7">
    <source>
        <dbReference type="Pfam" id="PF00082"/>
    </source>
</evidence>
<comment type="similarity">
    <text evidence="1 5">Belongs to the peptidase S8 family.</text>
</comment>
<dbReference type="EMBL" id="FZOJ01000016">
    <property type="protein sequence ID" value="SNS67536.1"/>
    <property type="molecule type" value="Genomic_DNA"/>
</dbReference>
<dbReference type="GO" id="GO:0006508">
    <property type="term" value="P:proteolysis"/>
    <property type="evidence" value="ECO:0007669"/>
    <property type="project" value="UniProtKB-KW"/>
</dbReference>
<feature type="chain" id="PRO_5012873327" evidence="6">
    <location>
        <begin position="29"/>
        <end position="921"/>
    </location>
</feature>
<sequence length="921" mass="102879">MKKVVAKCMIMVLFCCSLMFNFSVQVFAGESDIPFKIYVDGLKNNNEPNVIISVNEPMRIFIFDEEANHKLTIYDHELSEKELLPGILLNHTYRITATTANGDFYTGLFSIYDKQGSDVVGALLDVNRVEQSMHTNDDTDYDRMVKSTKVYEMEKNDSFKTANKLFDSVIYGQIGTKSDKDFFQTMFYEEGDAIFVLQDIPAGKDFDIYVFDANKKQIASSCSTNSIETITIKEVTPNQWYYVQVIGYNGSFDKDNYYALSVKHQPKKTVEYGHSFETAKVATLLNEIPGEILFKGDSNFFKFTPPEDGIYSIYTKGTTDTYGYLYDQNKNQIAANDDKPNDLYGNFEIRNELKANTLYFIEVRHYGIGTGKFSLNIKKDEEEPIDTTFNNYDNPTEIVEGRELEISLPTIDSQYWLAFTPDTTGSCLITTTGDIDTYGVLFDDTKENIIMENDGVFGEKPFVLANTFIKEQTYYIKITGKEFKDTQNIFNAVIERLDMPNDPSFAEQWGLLNPLNGLDANVIPAWKYSRGDGFNIGVADTGADYNHPDLVKLDLSLAYNFTHSMKDVFPTNEKTSSASARAGHGTHVAGIIGAETNNGEGISGVALEANLVPLKVLGSRLTDSDVYTGSIAAFVNAIEYCKENNIRILNCSFGGYNPAVSEQEAMLNATDILFVIAAGNDGKDLSINPEYPACYYHDNSLVVAALNQYGELASFSNYGGPTDIAAAGEMVYSTFPNNQYTYSSGTSMATPYVTAISSLIWANNKGLTATDIKAIVTNKDNVTTLNSLNGKVLSGGSVNAFKAIVSDYSSVSSRRIASLPRDIFGRDVKATIKYYKDNAEIDEKTDKIIVKFEQNVNIDEFIRTLSQEHNFDQIEEVDYLKLINAYVYAFSSVDEADKAVDIFNAYTEVIYAEPNYVREVN</sequence>
<dbReference type="Gene3D" id="3.40.50.200">
    <property type="entry name" value="Peptidase S8/S53 domain"/>
    <property type="match status" value="1"/>
</dbReference>
<feature type="active site" description="Charge relay system" evidence="5">
    <location>
        <position position="540"/>
    </location>
</feature>
<dbReference type="PROSITE" id="PS00137">
    <property type="entry name" value="SUBTILASE_HIS"/>
    <property type="match status" value="1"/>
</dbReference>